<dbReference type="AlphaFoldDB" id="A0A6L5A579"/>
<dbReference type="CDD" id="cd02146">
    <property type="entry name" value="NfsA-like"/>
    <property type="match status" value="1"/>
</dbReference>
<keyword evidence="2 5" id="KW-0285">Flavoprotein</keyword>
<name>A0A6L5A579_PEDPE</name>
<accession>A0A6L5A579</accession>
<reference evidence="8" key="4">
    <citation type="submission" date="2020-11" db="EMBL/GenBank/DDBJ databases">
        <title>Antibiotic susceptibility profiles of Pediococcus pentosaceus from various origins and their implications for the safety assessment of strains with food-technology applications.</title>
        <authorList>
            <person name="Shani N."/>
            <person name="Oberhaensli S."/>
            <person name="Arias E."/>
        </authorList>
    </citation>
    <scope>NUCLEOTIDE SEQUENCE</scope>
    <source>
        <strain evidence="8">FAM 19164</strain>
    </source>
</reference>
<evidence type="ECO:0000256" key="3">
    <source>
        <dbReference type="ARBA" id="ARBA00022643"/>
    </source>
</evidence>
<protein>
    <submittedName>
        <fullName evidence="8">Oxygen-insensitive NADPH nitroreductase</fullName>
        <ecNumber evidence="8">1.5.1.38</ecNumber>
    </submittedName>
</protein>
<proteinExistence type="inferred from homology"/>
<dbReference type="Pfam" id="PF00881">
    <property type="entry name" value="Nitroreductase"/>
    <property type="match status" value="1"/>
</dbReference>
<evidence type="ECO:0000313" key="10">
    <source>
        <dbReference type="Proteomes" id="UP000743107"/>
    </source>
</evidence>
<evidence type="ECO:0000313" key="7">
    <source>
        <dbReference type="EMBL" id="KAF0415220.1"/>
    </source>
</evidence>
<comment type="similarity">
    <text evidence="1 5">Belongs to the flavin oxidoreductase frp family.</text>
</comment>
<evidence type="ECO:0000256" key="2">
    <source>
        <dbReference type="ARBA" id="ARBA00022630"/>
    </source>
</evidence>
<evidence type="ECO:0000313" key="8">
    <source>
        <dbReference type="EMBL" id="MBF7126311.1"/>
    </source>
</evidence>
<dbReference type="Proteomes" id="UP000743107">
    <property type="component" value="Unassembled WGS sequence"/>
</dbReference>
<organism evidence="8 10">
    <name type="scientific">Pediococcus pentosaceus</name>
    <dbReference type="NCBI Taxonomy" id="1255"/>
    <lineage>
        <taxon>Bacteria</taxon>
        <taxon>Bacillati</taxon>
        <taxon>Bacillota</taxon>
        <taxon>Bacilli</taxon>
        <taxon>Lactobacillales</taxon>
        <taxon>Lactobacillaceae</taxon>
        <taxon>Pediococcus</taxon>
    </lineage>
</organism>
<keyword evidence="3 5" id="KW-0288">FMN</keyword>
<gene>
    <name evidence="8" type="primary">nfsA</name>
    <name evidence="7" type="ORF">GBO79_02550</name>
    <name evidence="8" type="ORF">ITQ97_00470</name>
</gene>
<feature type="domain" description="Nitroreductase" evidence="6">
    <location>
        <begin position="11"/>
        <end position="163"/>
    </location>
</feature>
<evidence type="ECO:0000313" key="9">
    <source>
        <dbReference type="Proteomes" id="UP000472573"/>
    </source>
</evidence>
<reference evidence="7" key="2">
    <citation type="submission" date="2019-12" db="EMBL/GenBank/DDBJ databases">
        <title>SpeciesPrimer: A bioinformatics pipeline dedicated to the design of qPCR primers for the quantification of bacterial species.</title>
        <authorList>
            <person name="Dreier M."/>
            <person name="Berthoud H."/>
            <person name="Shani N."/>
            <person name="Wechsler D."/>
            <person name="Junier P."/>
        </authorList>
    </citation>
    <scope>NUCLEOTIDE SEQUENCE</scope>
    <source>
        <strain evidence="7">FAM13073</strain>
    </source>
</reference>
<sequence length="245" mass="27384">MRDTINLMQHHTSVRNFMPEPLPESVKNQLVSAAQSGSSSNFIQATSIIEVTDLKTREKIAKISNSDAYVKQSGAFFVFIADLYRQANILKQAQLPLDGIQNMESLLVGVVDTAIAGENMAIAAESLDLGICFIGGIRNEMDSIKELLGLPKYTVPLFGMTVGIPVQKNEIKPRLPKKNISFKNRYEPSVAVNLDSYNQQTREYYANRSTAPQNTDWSHKMLHFFAEPKRPAVAEFLKKQGFSLE</sequence>
<evidence type="ECO:0000256" key="1">
    <source>
        <dbReference type="ARBA" id="ARBA00008366"/>
    </source>
</evidence>
<keyword evidence="5" id="KW-0521">NADP</keyword>
<dbReference type="NCBIfam" id="NF008033">
    <property type="entry name" value="PRK10765.1"/>
    <property type="match status" value="1"/>
</dbReference>
<dbReference type="InterPro" id="IPR029479">
    <property type="entry name" value="Nitroreductase"/>
</dbReference>
<reference evidence="7" key="1">
    <citation type="submission" date="2019-10" db="EMBL/GenBank/DDBJ databases">
        <authorList>
            <person name="Irmler S."/>
            <person name="Berthoud H."/>
            <person name="Roetschi A."/>
            <person name="Arias E."/>
            <person name="Shani N."/>
            <person name="Wuethrich D."/>
            <person name="Bruggmann R."/>
        </authorList>
    </citation>
    <scope>NUCLEOTIDE SEQUENCE</scope>
    <source>
        <strain evidence="7">FAM13073</strain>
    </source>
</reference>
<evidence type="ECO:0000256" key="4">
    <source>
        <dbReference type="ARBA" id="ARBA00023002"/>
    </source>
</evidence>
<keyword evidence="9" id="KW-1185">Reference proteome</keyword>
<dbReference type="Gene3D" id="3.40.109.10">
    <property type="entry name" value="NADH Oxidase"/>
    <property type="match status" value="1"/>
</dbReference>
<keyword evidence="4 5" id="KW-0560">Oxidoreductase</keyword>
<dbReference type="PANTHER" id="PTHR43425:SF3">
    <property type="entry name" value="NADPH-DEPENDENT OXIDOREDUCTASE"/>
    <property type="match status" value="1"/>
</dbReference>
<evidence type="ECO:0000259" key="6">
    <source>
        <dbReference type="Pfam" id="PF00881"/>
    </source>
</evidence>
<comment type="caution">
    <text evidence="8">The sequence shown here is derived from an EMBL/GenBank/DDBJ whole genome shotgun (WGS) entry which is preliminary data.</text>
</comment>
<dbReference type="Proteomes" id="UP000472573">
    <property type="component" value="Unassembled WGS sequence"/>
</dbReference>
<reference evidence="9" key="3">
    <citation type="submission" date="2020-03" db="EMBL/GenBank/DDBJ databases">
        <title>SpeciesPrimer: A bioinformatics pipeline dedicated to the design of qPCR primers for the quantification of bacterial species.</title>
        <authorList>
            <person name="Dreier M."/>
            <person name="Berthoud H."/>
            <person name="Shani N."/>
            <person name="Wechsler D."/>
            <person name="Junier P."/>
        </authorList>
    </citation>
    <scope>NUCLEOTIDE SEQUENCE [LARGE SCALE GENOMIC DNA]</scope>
    <source>
        <strain evidence="9">FAM13073</strain>
    </source>
</reference>
<dbReference type="InterPro" id="IPR000415">
    <property type="entry name" value="Nitroreductase-like"/>
</dbReference>
<dbReference type="RefSeq" id="WP_029258046.1">
    <property type="nucleotide sequence ID" value="NZ_CABMIS010000007.1"/>
</dbReference>
<evidence type="ECO:0000256" key="5">
    <source>
        <dbReference type="PIRNR" id="PIRNR005426"/>
    </source>
</evidence>
<dbReference type="InterPro" id="IPR016446">
    <property type="entry name" value="Flavin_OxRdtase_Frp"/>
</dbReference>
<dbReference type="EMBL" id="JADOFV010000001">
    <property type="protein sequence ID" value="MBF7126311.1"/>
    <property type="molecule type" value="Genomic_DNA"/>
</dbReference>
<dbReference type="GO" id="GO:0052873">
    <property type="term" value="F:FMN reductase (NADPH) activity"/>
    <property type="evidence" value="ECO:0007669"/>
    <property type="project" value="UniProtKB-EC"/>
</dbReference>
<dbReference type="SUPFAM" id="SSF55469">
    <property type="entry name" value="FMN-dependent nitroreductase-like"/>
    <property type="match status" value="1"/>
</dbReference>
<dbReference type="PIRSF" id="PIRSF005426">
    <property type="entry name" value="Frp"/>
    <property type="match status" value="1"/>
</dbReference>
<dbReference type="EMBL" id="WENB01000001">
    <property type="protein sequence ID" value="KAF0415220.1"/>
    <property type="molecule type" value="Genomic_DNA"/>
</dbReference>
<dbReference type="PANTHER" id="PTHR43425">
    <property type="entry name" value="OXYGEN-INSENSITIVE NADPH NITROREDUCTASE"/>
    <property type="match status" value="1"/>
</dbReference>
<dbReference type="EC" id="1.5.1.38" evidence="8"/>